<comment type="caution">
    <text evidence="7">The sequence shown here is derived from an EMBL/GenBank/DDBJ whole genome shotgun (WGS) entry which is preliminary data.</text>
</comment>
<keyword evidence="3" id="KW-0378">Hydrolase</keyword>
<dbReference type="RefSeq" id="WP_189987901.1">
    <property type="nucleotide sequence ID" value="NZ_BMZS01000002.1"/>
</dbReference>
<keyword evidence="2" id="KW-0479">Metal-binding</keyword>
<evidence type="ECO:0000259" key="6">
    <source>
        <dbReference type="Pfam" id="PF22039"/>
    </source>
</evidence>
<evidence type="ECO:0000256" key="4">
    <source>
        <dbReference type="ARBA" id="ARBA00022833"/>
    </source>
</evidence>
<keyword evidence="8" id="KW-1185">Reference proteome</keyword>
<dbReference type="InterPro" id="IPR032466">
    <property type="entry name" value="Metal_Hydrolase"/>
</dbReference>
<dbReference type="SUPFAM" id="SSF51556">
    <property type="entry name" value="Metallo-dependent hydrolases"/>
    <property type="match status" value="1"/>
</dbReference>
<dbReference type="Gene3D" id="2.30.40.10">
    <property type="entry name" value="Urease, subunit C, domain 1"/>
    <property type="match status" value="1"/>
</dbReference>
<organism evidence="7 8">
    <name type="scientific">Thalassobaculum fulvum</name>
    <dbReference type="NCBI Taxonomy" id="1633335"/>
    <lineage>
        <taxon>Bacteria</taxon>
        <taxon>Pseudomonadati</taxon>
        <taxon>Pseudomonadota</taxon>
        <taxon>Alphaproteobacteria</taxon>
        <taxon>Rhodospirillales</taxon>
        <taxon>Thalassobaculaceae</taxon>
        <taxon>Thalassobaculum</taxon>
    </lineage>
</organism>
<evidence type="ECO:0000256" key="3">
    <source>
        <dbReference type="ARBA" id="ARBA00022801"/>
    </source>
</evidence>
<evidence type="ECO:0000256" key="2">
    <source>
        <dbReference type="ARBA" id="ARBA00022723"/>
    </source>
</evidence>
<dbReference type="Gene3D" id="3.20.20.140">
    <property type="entry name" value="Metal-dependent hydrolases"/>
    <property type="match status" value="1"/>
</dbReference>
<reference evidence="7" key="1">
    <citation type="journal article" date="2014" name="Int. J. Syst. Evol. Microbiol.">
        <title>Complete genome sequence of Corynebacterium casei LMG S-19264T (=DSM 44701T), isolated from a smear-ripened cheese.</title>
        <authorList>
            <consortium name="US DOE Joint Genome Institute (JGI-PGF)"/>
            <person name="Walter F."/>
            <person name="Albersmeier A."/>
            <person name="Kalinowski J."/>
            <person name="Ruckert C."/>
        </authorList>
    </citation>
    <scope>NUCLEOTIDE SEQUENCE</scope>
    <source>
        <strain evidence="7">KCTC 42651</strain>
    </source>
</reference>
<dbReference type="AlphaFoldDB" id="A0A918XP89"/>
<evidence type="ECO:0000256" key="1">
    <source>
        <dbReference type="ARBA" id="ARBA00006745"/>
    </source>
</evidence>
<dbReference type="EMBL" id="BMZS01000002">
    <property type="protein sequence ID" value="GHD43975.1"/>
    <property type="molecule type" value="Genomic_DNA"/>
</dbReference>
<feature type="domain" description="Amidohydrolase-related" evidence="5">
    <location>
        <begin position="64"/>
        <end position="415"/>
    </location>
</feature>
<dbReference type="InterPro" id="IPR006680">
    <property type="entry name" value="Amidohydro-rel"/>
</dbReference>
<dbReference type="SUPFAM" id="SSF51338">
    <property type="entry name" value="Composite domain of metallo-dependent hydrolases"/>
    <property type="match status" value="1"/>
</dbReference>
<evidence type="ECO:0000259" key="5">
    <source>
        <dbReference type="Pfam" id="PF01979"/>
    </source>
</evidence>
<dbReference type="InterPro" id="IPR011059">
    <property type="entry name" value="Metal-dep_hydrolase_composite"/>
</dbReference>
<reference evidence="7" key="2">
    <citation type="submission" date="2020-09" db="EMBL/GenBank/DDBJ databases">
        <authorList>
            <person name="Sun Q."/>
            <person name="Kim S."/>
        </authorList>
    </citation>
    <scope>NUCLEOTIDE SEQUENCE</scope>
    <source>
        <strain evidence="7">KCTC 42651</strain>
    </source>
</reference>
<dbReference type="Pfam" id="PF22039">
    <property type="entry name" value="HUTI_composite_bact"/>
    <property type="match status" value="1"/>
</dbReference>
<evidence type="ECO:0000313" key="8">
    <source>
        <dbReference type="Proteomes" id="UP000630353"/>
    </source>
</evidence>
<dbReference type="Pfam" id="PF01979">
    <property type="entry name" value="Amidohydro_1"/>
    <property type="match status" value="1"/>
</dbReference>
<name>A0A918XP89_9PROT</name>
<sequence length="446" mass="46329">MPERPVACDLLIRHAAVLTLVEGSALLADGAVAIAGDRILAVGPDAELAAAHAPVETVDAHGGIVMPGFVNTHNHTPLIGVRGMFEDLGFAPAYTAGIPQMAALSPEQMLVMARLGQYEMLRAGSTTVVDFYRRPDALAQAAHEIGLRAFIGGRIMDADAAALAAGRWETDTALGDRLFDENAAAIERWDGIDGGRIRCGFGPHAADTCSPDLLRRVAEAARARGGPVHTHLCQSRREVEVVRERDGRSPVDRFDEVGLLGDRLIAAHCVFLDEAGVERVGAAGVHVAHAPIGNSSSGMVAPILALARAGANVTLCGDSKTADMFESMRMATALARIRDGGFEPTAPTLLGWATVNGAAALGLGDQVGRLAPGMKADLVMLDAAEPSLATVVDGYGIVARSASALAVDTVVVDGSVRLRGGRPVGFDGDAIVAEARDLARSLWAAA</sequence>
<dbReference type="GO" id="GO:0016810">
    <property type="term" value="F:hydrolase activity, acting on carbon-nitrogen (but not peptide) bonds"/>
    <property type="evidence" value="ECO:0007669"/>
    <property type="project" value="InterPro"/>
</dbReference>
<dbReference type="PANTHER" id="PTHR43794">
    <property type="entry name" value="AMINOHYDROLASE SSNA-RELATED"/>
    <property type="match status" value="1"/>
</dbReference>
<evidence type="ECO:0000313" key="7">
    <source>
        <dbReference type="EMBL" id="GHD43975.1"/>
    </source>
</evidence>
<comment type="similarity">
    <text evidence="1">Belongs to the metallo-dependent hydrolases superfamily. ATZ/TRZ family.</text>
</comment>
<keyword evidence="4" id="KW-0862">Zinc</keyword>
<feature type="domain" description="Aminodeoxyfutalosine deaminase/Imidazolonepropionase-like composite" evidence="6">
    <location>
        <begin position="30"/>
        <end position="52"/>
    </location>
</feature>
<dbReference type="InterPro" id="IPR050287">
    <property type="entry name" value="MTA/SAH_deaminase"/>
</dbReference>
<proteinExistence type="inferred from homology"/>
<protein>
    <submittedName>
        <fullName evidence="7">N-ethylammeline chlorohydrolase</fullName>
    </submittedName>
</protein>
<dbReference type="GO" id="GO:0046872">
    <property type="term" value="F:metal ion binding"/>
    <property type="evidence" value="ECO:0007669"/>
    <property type="project" value="UniProtKB-KW"/>
</dbReference>
<dbReference type="InterPro" id="IPR054418">
    <property type="entry name" value="MQNX/HUTI_composite_N"/>
</dbReference>
<dbReference type="PANTHER" id="PTHR43794:SF11">
    <property type="entry name" value="AMIDOHYDROLASE-RELATED DOMAIN-CONTAINING PROTEIN"/>
    <property type="match status" value="1"/>
</dbReference>
<accession>A0A918XP89</accession>
<gene>
    <name evidence="7" type="ORF">GCM10017083_10750</name>
</gene>
<dbReference type="Proteomes" id="UP000630353">
    <property type="component" value="Unassembled WGS sequence"/>
</dbReference>